<comment type="subcellular location">
    <subcellularLocation>
        <location evidence="1">Cytoplasm</location>
    </subcellularLocation>
</comment>
<dbReference type="Pfam" id="PF14484">
    <property type="entry name" value="FISNA"/>
    <property type="match status" value="1"/>
</dbReference>
<dbReference type="InterPro" id="IPR041075">
    <property type="entry name" value="NOD1/2_WH"/>
</dbReference>
<protein>
    <submittedName>
        <fullName evidence="8">NLR family, CARD domain containing 3-like 1</fullName>
    </submittedName>
</protein>
<keyword evidence="5" id="KW-0547">Nucleotide-binding</keyword>
<keyword evidence="4" id="KW-0677">Repeat</keyword>
<dbReference type="InParanoid" id="A0A665WIC6"/>
<dbReference type="PROSITE" id="PS50837">
    <property type="entry name" value="NACHT"/>
    <property type="match status" value="1"/>
</dbReference>
<evidence type="ECO:0000256" key="4">
    <source>
        <dbReference type="ARBA" id="ARBA00022737"/>
    </source>
</evidence>
<dbReference type="Proteomes" id="UP000472264">
    <property type="component" value="Chromosome 14"/>
</dbReference>
<organism evidence="8 9">
    <name type="scientific">Echeneis naucrates</name>
    <name type="common">Live sharksucker</name>
    <dbReference type="NCBI Taxonomy" id="173247"/>
    <lineage>
        <taxon>Eukaryota</taxon>
        <taxon>Metazoa</taxon>
        <taxon>Chordata</taxon>
        <taxon>Craniata</taxon>
        <taxon>Vertebrata</taxon>
        <taxon>Euteleostomi</taxon>
        <taxon>Actinopterygii</taxon>
        <taxon>Neopterygii</taxon>
        <taxon>Teleostei</taxon>
        <taxon>Neoteleostei</taxon>
        <taxon>Acanthomorphata</taxon>
        <taxon>Carangaria</taxon>
        <taxon>Carangiformes</taxon>
        <taxon>Echeneidae</taxon>
        <taxon>Echeneis</taxon>
    </lineage>
</organism>
<dbReference type="InterPro" id="IPR041267">
    <property type="entry name" value="NLRP_HD2"/>
</dbReference>
<dbReference type="GO" id="GO:0005524">
    <property type="term" value="F:ATP binding"/>
    <property type="evidence" value="ECO:0007669"/>
    <property type="project" value="UniProtKB-KW"/>
</dbReference>
<dbReference type="Pfam" id="PF17776">
    <property type="entry name" value="NLRC4_HD2"/>
    <property type="match status" value="1"/>
</dbReference>
<name>A0A665WIC6_ECHNA</name>
<dbReference type="SMART" id="SM01288">
    <property type="entry name" value="FISNA"/>
    <property type="match status" value="1"/>
</dbReference>
<dbReference type="AlphaFoldDB" id="A0A665WIC6"/>
<evidence type="ECO:0000313" key="8">
    <source>
        <dbReference type="Ensembl" id="ENSENLP00000043748.1"/>
    </source>
</evidence>
<keyword evidence="6" id="KW-0067">ATP-binding</keyword>
<keyword evidence="3" id="KW-0433">Leucine-rich repeat</keyword>
<dbReference type="InterPro" id="IPR051261">
    <property type="entry name" value="NLR"/>
</dbReference>
<dbReference type="PANTHER" id="PTHR24106">
    <property type="entry name" value="NACHT, LRR AND CARD DOMAINS-CONTAINING"/>
    <property type="match status" value="1"/>
</dbReference>
<feature type="domain" description="NACHT" evidence="7">
    <location>
        <begin position="213"/>
        <end position="347"/>
    </location>
</feature>
<dbReference type="InterPro" id="IPR011029">
    <property type="entry name" value="DEATH-like_dom_sf"/>
</dbReference>
<dbReference type="GO" id="GO:0005737">
    <property type="term" value="C:cytoplasm"/>
    <property type="evidence" value="ECO:0007669"/>
    <property type="project" value="UniProtKB-SubCell"/>
</dbReference>
<dbReference type="InterPro" id="IPR007111">
    <property type="entry name" value="NACHT_NTPase"/>
</dbReference>
<dbReference type="InterPro" id="IPR027417">
    <property type="entry name" value="P-loop_NTPase"/>
</dbReference>
<keyword evidence="2" id="KW-0963">Cytoplasm</keyword>
<keyword evidence="9" id="KW-1185">Reference proteome</keyword>
<evidence type="ECO:0000313" key="9">
    <source>
        <dbReference type="Proteomes" id="UP000472264"/>
    </source>
</evidence>
<reference evidence="8" key="3">
    <citation type="submission" date="2025-09" db="UniProtKB">
        <authorList>
            <consortium name="Ensembl"/>
        </authorList>
    </citation>
    <scope>IDENTIFICATION</scope>
</reference>
<evidence type="ECO:0000256" key="6">
    <source>
        <dbReference type="ARBA" id="ARBA00022840"/>
    </source>
</evidence>
<dbReference type="Gene3D" id="3.40.50.300">
    <property type="entry name" value="P-loop containing nucleotide triphosphate hydrolases"/>
    <property type="match status" value="1"/>
</dbReference>
<dbReference type="Pfam" id="PF17779">
    <property type="entry name" value="WHD_NOD2"/>
    <property type="match status" value="1"/>
</dbReference>
<dbReference type="Pfam" id="PF05729">
    <property type="entry name" value="NACHT"/>
    <property type="match status" value="1"/>
</dbReference>
<dbReference type="OMA" id="HVTFLFP"/>
<sequence>MGQGLAPALSYTSLATESSAEMEDEDMATTRYNEIDTKISLNLSTRVKTKEDTVKFEMDVKRFKTTLWKNYQQSFNTPPSSTDTLDLVDHMLDCYGLEACLQITQTILGEMGRSREISFLQALCIRNEVRQSLCETLKRKYGGECEDLAIQEEKRQFDEVFTDLFISSTYDNGPNIEHEVMNIEKLDSNQTAGMHISTKDIFSAERLQHSNIRLILLTGVAGSGKSTAVRKLILDWIEEQSQQHNSFLFPLPFRELKQFEGSNISLLQIIRTLYPETIKLRNEDFRCDDCPIMFVFDGLDDYSGKLDFENTELLCDHTEQTTLNTIVVNILRGRLLYRGLFLVTLRSQVKRCIPWDTPYDEIEMRGFDDPEKDKYFKRIFKDPAQADRVIAYVRSSKTLSIMCHLPLFCSLVANECRRIFREQGTQAELPRGITYMYTKLMLALIRQQRAFRAPDRSPDEERDFLMKLGKLAFSMLEKGHFKITKSNWKDTGISDEEAVINSGLCTQYLTKPFVLFHEKVLSFIHPTMQEYLAALYAFLSFVNQGKNIFEQQLKNKLKGMFKGQKPMELYKSAVDRSLLCEDGKLDIFLRFLFGMSLQTNLDILQPLCTLSTKWPTVTEDAAALIRKKIRENQYSCRNLNLQHCLEELGVCVSEAVSS</sequence>
<dbReference type="SUPFAM" id="SSF52540">
    <property type="entry name" value="P-loop containing nucleoside triphosphate hydrolases"/>
    <property type="match status" value="1"/>
</dbReference>
<reference evidence="8" key="1">
    <citation type="submission" date="2021-04" db="EMBL/GenBank/DDBJ databases">
        <authorList>
            <consortium name="Wellcome Sanger Institute Data Sharing"/>
        </authorList>
    </citation>
    <scope>NUCLEOTIDE SEQUENCE [LARGE SCALE GENOMIC DNA]</scope>
</reference>
<evidence type="ECO:0000256" key="1">
    <source>
        <dbReference type="ARBA" id="ARBA00004496"/>
    </source>
</evidence>
<dbReference type="InterPro" id="IPR029495">
    <property type="entry name" value="NACHT-assoc"/>
</dbReference>
<dbReference type="FunCoup" id="A0A665WIC6">
    <property type="interactions" value="89"/>
</dbReference>
<reference evidence="8" key="2">
    <citation type="submission" date="2025-08" db="UniProtKB">
        <authorList>
            <consortium name="Ensembl"/>
        </authorList>
    </citation>
    <scope>IDENTIFICATION</scope>
</reference>
<dbReference type="Gene3D" id="1.10.533.10">
    <property type="entry name" value="Death Domain, Fas"/>
    <property type="match status" value="1"/>
</dbReference>
<evidence type="ECO:0000256" key="5">
    <source>
        <dbReference type="ARBA" id="ARBA00022741"/>
    </source>
</evidence>
<evidence type="ECO:0000259" key="7">
    <source>
        <dbReference type="PROSITE" id="PS50837"/>
    </source>
</evidence>
<evidence type="ECO:0000256" key="2">
    <source>
        <dbReference type="ARBA" id="ARBA00022490"/>
    </source>
</evidence>
<proteinExistence type="predicted"/>
<accession>A0A665WIC6</accession>
<evidence type="ECO:0000256" key="3">
    <source>
        <dbReference type="ARBA" id="ARBA00022614"/>
    </source>
</evidence>
<dbReference type="Ensembl" id="ENSENLT00000044847.1">
    <property type="protein sequence ID" value="ENSENLP00000043748.1"/>
    <property type="gene ID" value="ENSENLG00000018658.1"/>
</dbReference>